<feature type="transmembrane region" description="Helical" evidence="1">
    <location>
        <begin position="161"/>
        <end position="180"/>
    </location>
</feature>
<feature type="transmembrane region" description="Helical" evidence="1">
    <location>
        <begin position="63"/>
        <end position="84"/>
    </location>
</feature>
<keyword evidence="1" id="KW-0472">Membrane</keyword>
<evidence type="ECO:0000256" key="1">
    <source>
        <dbReference type="SAM" id="Phobius"/>
    </source>
</evidence>
<comment type="caution">
    <text evidence="2">The sequence shown here is derived from an EMBL/GenBank/DDBJ whole genome shotgun (WGS) entry which is preliminary data.</text>
</comment>
<protein>
    <submittedName>
        <fullName evidence="2">Short-chain dehydrogenase</fullName>
    </submittedName>
</protein>
<dbReference type="EMBL" id="AVPU01000025">
    <property type="protein sequence ID" value="KGM53572.1"/>
    <property type="molecule type" value="Genomic_DNA"/>
</dbReference>
<accession>A0A0A0EWN4</accession>
<dbReference type="Proteomes" id="UP000029998">
    <property type="component" value="Unassembled WGS sequence"/>
</dbReference>
<feature type="transmembrane region" description="Helical" evidence="1">
    <location>
        <begin position="281"/>
        <end position="299"/>
    </location>
</feature>
<name>A0A0A0EWN4_9GAMM</name>
<sequence>MDTHPAPALSSLSPKALVWAPHRLMFFIGSSNLLLAMLWWALWLVGTRWPALLPMHQPQPYAGWMHAFVMQYQMLPSFIFGFLLTTFPKWMGQPDFERWRFPPVGLGLFGGQLATLLGVMGWEVGITVGLWLTLGGWAAGLATLGPLLWRERGTTWHARSAFAGLVLGFVGMLAWLGFMLGASPMWAFVSIKMGTFGLLLPVYFTVAHRMFPFFAGNVVKGYVAWRPLWLLAVAWPLLMLHLALELVHAYGWLWVADVPLLGLFVLALWRWWPRGEAPRILSVLFIGLAWLPVAVALYATQSIGYLLTGVYMLGRAPAHALFIGFFGSVLIAMVTRVTQGHSGRPMVMPGVAWYAFWAIQAVAVVRVFAEVMPDGPAWQAAAAVGWLLAFVPWVARIGRIYLAPRADGRPG</sequence>
<gene>
    <name evidence="2" type="ORF">N800_03880</name>
</gene>
<dbReference type="AlphaFoldDB" id="A0A0A0EWN4"/>
<keyword evidence="1" id="KW-0812">Transmembrane</keyword>
<dbReference type="STRING" id="1385517.N800_03880"/>
<dbReference type="Pfam" id="PF05940">
    <property type="entry name" value="NnrS"/>
    <property type="match status" value="1"/>
</dbReference>
<keyword evidence="1" id="KW-1133">Transmembrane helix</keyword>
<dbReference type="InterPro" id="IPR010266">
    <property type="entry name" value="NnrS"/>
</dbReference>
<feature type="transmembrane region" description="Helical" evidence="1">
    <location>
        <begin position="250"/>
        <end position="269"/>
    </location>
</feature>
<evidence type="ECO:0000313" key="3">
    <source>
        <dbReference type="Proteomes" id="UP000029998"/>
    </source>
</evidence>
<feature type="transmembrane region" description="Helical" evidence="1">
    <location>
        <begin position="227"/>
        <end position="244"/>
    </location>
</feature>
<dbReference type="RefSeq" id="WP_036139063.1">
    <property type="nucleotide sequence ID" value="NZ_AVPU01000025.1"/>
</dbReference>
<proteinExistence type="predicted"/>
<feature type="transmembrane region" description="Helical" evidence="1">
    <location>
        <begin position="319"/>
        <end position="338"/>
    </location>
</feature>
<dbReference type="eggNOG" id="COG3213">
    <property type="taxonomic scope" value="Bacteria"/>
</dbReference>
<feature type="transmembrane region" description="Helical" evidence="1">
    <location>
        <begin position="104"/>
        <end position="122"/>
    </location>
</feature>
<feature type="transmembrane region" description="Helical" evidence="1">
    <location>
        <begin position="186"/>
        <end position="206"/>
    </location>
</feature>
<evidence type="ECO:0000313" key="2">
    <source>
        <dbReference type="EMBL" id="KGM53572.1"/>
    </source>
</evidence>
<feature type="transmembrane region" description="Helical" evidence="1">
    <location>
        <begin position="128"/>
        <end position="149"/>
    </location>
</feature>
<feature type="transmembrane region" description="Helical" evidence="1">
    <location>
        <begin position="375"/>
        <end position="395"/>
    </location>
</feature>
<keyword evidence="3" id="KW-1185">Reference proteome</keyword>
<feature type="transmembrane region" description="Helical" evidence="1">
    <location>
        <begin position="24"/>
        <end position="43"/>
    </location>
</feature>
<reference evidence="2 3" key="1">
    <citation type="submission" date="2013-08" db="EMBL/GenBank/DDBJ databases">
        <title>Genome sequencing of Lysobacter.</title>
        <authorList>
            <person name="Zhang S."/>
            <person name="Wang G."/>
        </authorList>
    </citation>
    <scope>NUCLEOTIDE SEQUENCE [LARGE SCALE GENOMIC DNA]</scope>
    <source>
        <strain evidence="2 3">GH1-9</strain>
    </source>
</reference>
<feature type="transmembrane region" description="Helical" evidence="1">
    <location>
        <begin position="350"/>
        <end position="369"/>
    </location>
</feature>
<dbReference type="OrthoDB" id="9770040at2"/>
<organism evidence="2 3">
    <name type="scientific">Lysobacter daejeonensis GH1-9</name>
    <dbReference type="NCBI Taxonomy" id="1385517"/>
    <lineage>
        <taxon>Bacteria</taxon>
        <taxon>Pseudomonadati</taxon>
        <taxon>Pseudomonadota</taxon>
        <taxon>Gammaproteobacteria</taxon>
        <taxon>Lysobacterales</taxon>
        <taxon>Lysobacteraceae</taxon>
        <taxon>Aerolutibacter</taxon>
    </lineage>
</organism>